<dbReference type="Proteomes" id="UP000000683">
    <property type="component" value="Chromosome"/>
</dbReference>
<dbReference type="HOGENOM" id="CLU_3362839_0_0_6"/>
<evidence type="ECO:0000313" key="2">
    <source>
        <dbReference type="Proteomes" id="UP000000683"/>
    </source>
</evidence>
<name>F5Z9Q4_ALTNA</name>
<gene>
    <name evidence="1" type="ordered locus">ambt_02525</name>
</gene>
<dbReference type="KEGG" id="alt:ambt_02525"/>
<keyword evidence="2" id="KW-1185">Reference proteome</keyword>
<protein>
    <submittedName>
        <fullName evidence="1">Uncharacterized protein</fullName>
    </submittedName>
</protein>
<evidence type="ECO:0000313" key="1">
    <source>
        <dbReference type="EMBL" id="AEF02059.1"/>
    </source>
</evidence>
<organism evidence="1 2">
    <name type="scientific">Alteromonas naphthalenivorans</name>
    <dbReference type="NCBI Taxonomy" id="715451"/>
    <lineage>
        <taxon>Bacteria</taxon>
        <taxon>Pseudomonadati</taxon>
        <taxon>Pseudomonadota</taxon>
        <taxon>Gammaproteobacteria</taxon>
        <taxon>Alteromonadales</taxon>
        <taxon>Alteromonadaceae</taxon>
        <taxon>Alteromonas/Salinimonas group</taxon>
        <taxon>Alteromonas</taxon>
    </lineage>
</organism>
<dbReference type="EMBL" id="CP002339">
    <property type="protein sequence ID" value="AEF02059.1"/>
    <property type="molecule type" value="Genomic_DNA"/>
</dbReference>
<proteinExistence type="predicted"/>
<reference evidence="1 2" key="1">
    <citation type="journal article" date="2011" name="J. Bacteriol.">
        <title>Complete genome sequence of the polycyclic aromatic hydrocarbon-degrading bacterium Alteromonas sp. strain SN2.</title>
        <authorList>
            <person name="Jin H.M."/>
            <person name="Jeong H."/>
            <person name="Moon E.J."/>
            <person name="Math R.K."/>
            <person name="Lee K."/>
            <person name="Kim H.J."/>
            <person name="Jeon C.O."/>
            <person name="Oh T.K."/>
            <person name="Kim J.F."/>
        </authorList>
    </citation>
    <scope>NUCLEOTIDE SEQUENCE [LARGE SCALE GENOMIC DNA]</scope>
    <source>
        <strain evidence="2">JCM 17741 / KACC 18427 / KCTC 11700BP / SN2</strain>
    </source>
</reference>
<dbReference type="AlphaFoldDB" id="F5Z9Q4"/>
<accession>F5Z9Q4</accession>
<sequence>MEDRIHTLSEVFAIYAHNQHQQRIQGRQVARRLLG</sequence>